<protein>
    <submittedName>
        <fullName evidence="5">Unannotated protein</fullName>
    </submittedName>
</protein>
<name>A0A6J7FMC2_9ZZZZ</name>
<evidence type="ECO:0000256" key="3">
    <source>
        <dbReference type="ARBA" id="ARBA00022801"/>
    </source>
</evidence>
<evidence type="ECO:0000256" key="1">
    <source>
        <dbReference type="ARBA" id="ARBA00001946"/>
    </source>
</evidence>
<dbReference type="GO" id="GO:0016788">
    <property type="term" value="F:hydrolase activity, acting on ester bonds"/>
    <property type="evidence" value="ECO:0007669"/>
    <property type="project" value="InterPro"/>
</dbReference>
<keyword evidence="3" id="KW-0378">Hydrolase</keyword>
<dbReference type="Gene3D" id="3.40.1350.10">
    <property type="match status" value="1"/>
</dbReference>
<sequence length="158" mass="17358">MTVSRIRNNKGHLLEAGWQMQVVQLATLGGWTIAHMPDNRPGRRTGRPQAVVGDTAGFPDLIMLRGVEMLAVELKTNSGRLRPGQQEWLDRFDQMGQALADIIGVACGHLGIDERSAPTIESYLWRPKDVDDVVERLTGGRFVELVGAPTSGQKRDSA</sequence>
<dbReference type="InterPro" id="IPR014883">
    <property type="entry name" value="VRR_NUC"/>
</dbReference>
<evidence type="ECO:0000256" key="2">
    <source>
        <dbReference type="ARBA" id="ARBA00022722"/>
    </source>
</evidence>
<reference evidence="5" key="1">
    <citation type="submission" date="2020-05" db="EMBL/GenBank/DDBJ databases">
        <authorList>
            <person name="Chiriac C."/>
            <person name="Salcher M."/>
            <person name="Ghai R."/>
            <person name="Kavagutti S V."/>
        </authorList>
    </citation>
    <scope>NUCLEOTIDE SEQUENCE</scope>
</reference>
<proteinExistence type="predicted"/>
<dbReference type="InterPro" id="IPR011856">
    <property type="entry name" value="tRNA_endonuc-like_dom_sf"/>
</dbReference>
<dbReference type="EMBL" id="CAFBMK010000007">
    <property type="protein sequence ID" value="CAB4894535.1"/>
    <property type="molecule type" value="Genomic_DNA"/>
</dbReference>
<keyword evidence="2" id="KW-0540">Nuclease</keyword>
<gene>
    <name evidence="5" type="ORF">UFOPK3564_00218</name>
</gene>
<dbReference type="Pfam" id="PF08774">
    <property type="entry name" value="VRR_NUC"/>
    <property type="match status" value="1"/>
</dbReference>
<organism evidence="5">
    <name type="scientific">freshwater metagenome</name>
    <dbReference type="NCBI Taxonomy" id="449393"/>
    <lineage>
        <taxon>unclassified sequences</taxon>
        <taxon>metagenomes</taxon>
        <taxon>ecological metagenomes</taxon>
    </lineage>
</organism>
<evidence type="ECO:0000313" key="5">
    <source>
        <dbReference type="EMBL" id="CAB4894535.1"/>
    </source>
</evidence>
<accession>A0A6J7FMC2</accession>
<dbReference type="GO" id="GO:0004518">
    <property type="term" value="F:nuclease activity"/>
    <property type="evidence" value="ECO:0007669"/>
    <property type="project" value="UniProtKB-KW"/>
</dbReference>
<comment type="cofactor">
    <cofactor evidence="1">
        <name>Mg(2+)</name>
        <dbReference type="ChEBI" id="CHEBI:18420"/>
    </cofactor>
</comment>
<evidence type="ECO:0000259" key="4">
    <source>
        <dbReference type="Pfam" id="PF08774"/>
    </source>
</evidence>
<dbReference type="AlphaFoldDB" id="A0A6J7FMC2"/>
<feature type="domain" description="VRR-NUC" evidence="4">
    <location>
        <begin position="54"/>
        <end position="96"/>
    </location>
</feature>
<dbReference type="GO" id="GO:0003676">
    <property type="term" value="F:nucleic acid binding"/>
    <property type="evidence" value="ECO:0007669"/>
    <property type="project" value="InterPro"/>
</dbReference>